<organism evidence="1">
    <name type="scientific">viral metagenome</name>
    <dbReference type="NCBI Taxonomy" id="1070528"/>
    <lineage>
        <taxon>unclassified sequences</taxon>
        <taxon>metagenomes</taxon>
        <taxon>organismal metagenomes</taxon>
    </lineage>
</organism>
<dbReference type="EMBL" id="MN740729">
    <property type="protein sequence ID" value="QHS81083.1"/>
    <property type="molecule type" value="Genomic_DNA"/>
</dbReference>
<dbReference type="AlphaFoldDB" id="A0A6C0ANL6"/>
<reference evidence="1" key="1">
    <citation type="journal article" date="2020" name="Nature">
        <title>Giant virus diversity and host interactions through global metagenomics.</title>
        <authorList>
            <person name="Schulz F."/>
            <person name="Roux S."/>
            <person name="Paez-Espino D."/>
            <person name="Jungbluth S."/>
            <person name="Walsh D.A."/>
            <person name="Denef V.J."/>
            <person name="McMahon K.D."/>
            <person name="Konstantinidis K.T."/>
            <person name="Eloe-Fadrosh E.A."/>
            <person name="Kyrpides N.C."/>
            <person name="Woyke T."/>
        </authorList>
    </citation>
    <scope>NUCLEOTIDE SEQUENCE</scope>
    <source>
        <strain evidence="1">GVMAG-S-1101161-73</strain>
    </source>
</reference>
<sequence length="371" mass="43307">MEFSLGVSRAKLVKYGPRDINGCKIKAKAKTKAKVKVKAKVKSKNLQSFGKQSNNKMHMGPFWHLPRALEVSDSVNYKFSIISHICSYSKLKDTIASNIRSIRFNFTKTSATGWIYKPSPAIKSQIRAYYAKQELEWNTVRGLYLCIFKTKRLLSPLIYKWRIAQCLRRVKNTEDPVTLEVPKKLVRIIDFANKISFVYEANTIRRAIENRILLSDYMFAEPQDPVNLLTNLPLTYAQLMSVIFQCKTLGEYSWILEELKNRNCSLAKFILYNSRRINIEAIRAFFKKSNRIIMDTVIDFLRLEADYAEMASHKVVSFILAYDSVPENITVRKWINHTRDWYIAKELNNPELLKRIDIETEILLDAIYKEF</sequence>
<protein>
    <submittedName>
        <fullName evidence="1">Uncharacterized protein</fullName>
    </submittedName>
</protein>
<name>A0A6C0ANL6_9ZZZZ</name>
<proteinExistence type="predicted"/>
<accession>A0A6C0ANL6</accession>
<evidence type="ECO:0000313" key="1">
    <source>
        <dbReference type="EMBL" id="QHS81083.1"/>
    </source>
</evidence>